<sequence length="228" mass="23571">MEFIMQFKKLSLAAGVFGSLLATAFTAHAAGTSATMTISGIVTPSACSIALTGGGTLDFGPVHVDALPSSGTYTMTPKTIDTVVDCQDTEQAVAISFVDNRKDSVATHSDEGTDANTAFGLGTADSKNIGSYGIKISQVTAESTAGSLLSSTGKAMTDTWSALSSDTFINNGTTPQYITYTDAGNTAPVAKKNYTFTLQVTPSVSSDMKAITSTAEFDGNTTINIDYM</sequence>
<feature type="chain" id="PRO_5044896802" evidence="1">
    <location>
        <begin position="30"/>
        <end position="228"/>
    </location>
</feature>
<feature type="signal peptide" evidence="1">
    <location>
        <begin position="1"/>
        <end position="29"/>
    </location>
</feature>
<evidence type="ECO:0000313" key="3">
    <source>
        <dbReference type="Proteomes" id="UP000512043"/>
    </source>
</evidence>
<dbReference type="Proteomes" id="UP000512043">
    <property type="component" value="Chromosome"/>
</dbReference>
<dbReference type="AlphaFoldDB" id="A0ABD7AUD2"/>
<evidence type="ECO:0000313" key="2">
    <source>
        <dbReference type="EMBL" id="QLY35728.1"/>
    </source>
</evidence>
<accession>A0ABD7AUD2</accession>
<evidence type="ECO:0000256" key="1">
    <source>
        <dbReference type="SAM" id="SignalP"/>
    </source>
</evidence>
<protein>
    <submittedName>
        <fullName evidence="2">DUF1120 domain-containing protein</fullName>
    </submittedName>
</protein>
<proteinExistence type="predicted"/>
<gene>
    <name evidence="2" type="ORF">HV164_04005</name>
</gene>
<dbReference type="Pfam" id="PF06551">
    <property type="entry name" value="DUF1120"/>
    <property type="match status" value="1"/>
</dbReference>
<name>A0ABD7AUD2_CITFR</name>
<keyword evidence="1" id="KW-0732">Signal</keyword>
<dbReference type="InterPro" id="IPR010546">
    <property type="entry name" value="DUF1120"/>
</dbReference>
<dbReference type="EMBL" id="CP056597">
    <property type="protein sequence ID" value="QLY35728.1"/>
    <property type="molecule type" value="Genomic_DNA"/>
</dbReference>
<dbReference type="SUPFAM" id="SSF49401">
    <property type="entry name" value="Bacterial adhesins"/>
    <property type="match status" value="1"/>
</dbReference>
<dbReference type="InterPro" id="IPR008966">
    <property type="entry name" value="Adhesion_dom_sf"/>
</dbReference>
<organism evidence="2 3">
    <name type="scientific">Citrobacter freundii</name>
    <dbReference type="NCBI Taxonomy" id="546"/>
    <lineage>
        <taxon>Bacteria</taxon>
        <taxon>Pseudomonadati</taxon>
        <taxon>Pseudomonadota</taxon>
        <taxon>Gammaproteobacteria</taxon>
        <taxon>Enterobacterales</taxon>
        <taxon>Enterobacteriaceae</taxon>
        <taxon>Citrobacter</taxon>
        <taxon>Citrobacter freundii complex</taxon>
    </lineage>
</organism>
<reference evidence="3" key="1">
    <citation type="submission" date="2020-06" db="EMBL/GenBank/DDBJ databases">
        <title>REHAB project genomes.</title>
        <authorList>
            <person name="Shaw L.P."/>
        </authorList>
    </citation>
    <scope>NUCLEOTIDE SEQUENCE [LARGE SCALE GENOMIC DNA]</scope>
    <source>
        <strain evidence="3">RHBSTW-00334</strain>
    </source>
</reference>